<keyword evidence="4 5" id="KW-0472">Membrane</keyword>
<dbReference type="EMBL" id="MCFG01000221">
    <property type="protein sequence ID" value="ORX78143.1"/>
    <property type="molecule type" value="Genomic_DNA"/>
</dbReference>
<comment type="caution">
    <text evidence="6">The sequence shown here is derived from an EMBL/GenBank/DDBJ whole genome shotgun (WGS) entry which is preliminary data.</text>
</comment>
<feature type="transmembrane region" description="Helical" evidence="5">
    <location>
        <begin position="210"/>
        <end position="231"/>
    </location>
</feature>
<dbReference type="Proteomes" id="UP000193944">
    <property type="component" value="Unassembled WGS sequence"/>
</dbReference>
<evidence type="ECO:0000256" key="4">
    <source>
        <dbReference type="ARBA" id="ARBA00023136"/>
    </source>
</evidence>
<dbReference type="Pfam" id="PF00083">
    <property type="entry name" value="Sugar_tr"/>
    <property type="match status" value="1"/>
</dbReference>
<keyword evidence="3 5" id="KW-1133">Transmembrane helix</keyword>
<protein>
    <submittedName>
        <fullName evidence="6">Uncharacterized protein</fullName>
    </submittedName>
</protein>
<keyword evidence="2 5" id="KW-0812">Transmembrane</keyword>
<evidence type="ECO:0000313" key="7">
    <source>
        <dbReference type="Proteomes" id="UP000193944"/>
    </source>
</evidence>
<feature type="transmembrane region" description="Helical" evidence="5">
    <location>
        <begin position="114"/>
        <end position="133"/>
    </location>
</feature>
<accession>A0A1Y1WX99</accession>
<evidence type="ECO:0000256" key="2">
    <source>
        <dbReference type="ARBA" id="ARBA00022692"/>
    </source>
</evidence>
<comment type="subcellular location">
    <subcellularLocation>
        <location evidence="1">Membrane</location>
    </subcellularLocation>
</comment>
<gene>
    <name evidence="6" type="ORF">BCR32DRAFT_295194</name>
</gene>
<dbReference type="Gene3D" id="1.20.1250.20">
    <property type="entry name" value="MFS general substrate transporter like domains"/>
    <property type="match status" value="1"/>
</dbReference>
<evidence type="ECO:0000313" key="6">
    <source>
        <dbReference type="EMBL" id="ORX78143.1"/>
    </source>
</evidence>
<dbReference type="InterPro" id="IPR036259">
    <property type="entry name" value="MFS_trans_sf"/>
</dbReference>
<feature type="transmembrane region" description="Helical" evidence="5">
    <location>
        <begin position="5"/>
        <end position="29"/>
    </location>
</feature>
<dbReference type="AlphaFoldDB" id="A0A1Y1WX99"/>
<name>A0A1Y1WX99_9FUNG</name>
<evidence type="ECO:0000256" key="1">
    <source>
        <dbReference type="ARBA" id="ARBA00004370"/>
    </source>
</evidence>
<dbReference type="InterPro" id="IPR005828">
    <property type="entry name" value="MFS_sugar_transport-like"/>
</dbReference>
<feature type="transmembrane region" description="Helical" evidence="5">
    <location>
        <begin position="81"/>
        <end position="102"/>
    </location>
</feature>
<proteinExistence type="predicted"/>
<dbReference type="GO" id="GO:0016020">
    <property type="term" value="C:membrane"/>
    <property type="evidence" value="ECO:0007669"/>
    <property type="project" value="UniProtKB-SubCell"/>
</dbReference>
<dbReference type="GO" id="GO:0022857">
    <property type="term" value="F:transmembrane transporter activity"/>
    <property type="evidence" value="ECO:0007669"/>
    <property type="project" value="InterPro"/>
</dbReference>
<keyword evidence="7" id="KW-1185">Reference proteome</keyword>
<evidence type="ECO:0000256" key="3">
    <source>
        <dbReference type="ARBA" id="ARBA00022989"/>
    </source>
</evidence>
<reference evidence="6 7" key="1">
    <citation type="submission" date="2016-08" db="EMBL/GenBank/DDBJ databases">
        <title>A Parts List for Fungal Cellulosomes Revealed by Comparative Genomics.</title>
        <authorList>
            <consortium name="DOE Joint Genome Institute"/>
            <person name="Haitjema C.H."/>
            <person name="Gilmore S.P."/>
            <person name="Henske J.K."/>
            <person name="Solomon K.V."/>
            <person name="De Groot R."/>
            <person name="Kuo A."/>
            <person name="Mondo S.J."/>
            <person name="Salamov A.A."/>
            <person name="Labutti K."/>
            <person name="Zhao Z."/>
            <person name="Chiniquy J."/>
            <person name="Barry K."/>
            <person name="Brewer H.M."/>
            <person name="Purvine S.O."/>
            <person name="Wright A.T."/>
            <person name="Boxma B."/>
            <person name="Van Alen T."/>
            <person name="Hackstein J.H."/>
            <person name="Baker S.E."/>
            <person name="Grigoriev I.V."/>
            <person name="O'Malley M.A."/>
        </authorList>
    </citation>
    <scope>NUCLEOTIDE SEQUENCE [LARGE SCALE GENOMIC DNA]</scope>
    <source>
        <strain evidence="6 7">S4</strain>
    </source>
</reference>
<reference evidence="6 7" key="2">
    <citation type="submission" date="2016-08" db="EMBL/GenBank/DDBJ databases">
        <title>Pervasive Adenine N6-methylation of Active Genes in Fungi.</title>
        <authorList>
            <consortium name="DOE Joint Genome Institute"/>
            <person name="Mondo S.J."/>
            <person name="Dannebaum R.O."/>
            <person name="Kuo R.C."/>
            <person name="Labutti K."/>
            <person name="Haridas S."/>
            <person name="Kuo A."/>
            <person name="Salamov A."/>
            <person name="Ahrendt S.R."/>
            <person name="Lipzen A."/>
            <person name="Sullivan W."/>
            <person name="Andreopoulos W.B."/>
            <person name="Clum A."/>
            <person name="Lindquist E."/>
            <person name="Daum C."/>
            <person name="Ramamoorthy G.K."/>
            <person name="Gryganskyi A."/>
            <person name="Culley D."/>
            <person name="Magnuson J.K."/>
            <person name="James T.Y."/>
            <person name="O'Malley M.A."/>
            <person name="Stajich J.E."/>
            <person name="Spatafora J.W."/>
            <person name="Visel A."/>
            <person name="Grigoriev I.V."/>
        </authorList>
    </citation>
    <scope>NUCLEOTIDE SEQUENCE [LARGE SCALE GENOMIC DNA]</scope>
    <source>
        <strain evidence="6 7">S4</strain>
    </source>
</reference>
<sequence>MSFRFLIAITTCFSGLLFGYHFGIINMVMTLNTLFNFFNVKVNNFNENLLMPFFQNNFNDTLSTFEIKENENVTSMKSFYLLKYSIFVIISSLLNYLLISKYLRRKKFNQHRTLIYAGLMFTINKILILQLQYSNNILFLGKNDYFRDKVHNNNSNSNILLLLLTLISSKLSFESLVIESTSLYAYLYLTKLLSTKLRRNTRLLQLPYKRCMTIFKMIIITTSINLLNYYLTTTTTITTTTSNVTLQKFSGIKNNIKGKNASILKRIFINHNSYSFNDINMTIKILLLLPCFLTISSKRFNSNSNFHEKEIITTFNNKGMI</sequence>
<evidence type="ECO:0000256" key="5">
    <source>
        <dbReference type="SAM" id="Phobius"/>
    </source>
</evidence>
<organism evidence="6 7">
    <name type="scientific">Anaeromyces robustus</name>
    <dbReference type="NCBI Taxonomy" id="1754192"/>
    <lineage>
        <taxon>Eukaryota</taxon>
        <taxon>Fungi</taxon>
        <taxon>Fungi incertae sedis</taxon>
        <taxon>Chytridiomycota</taxon>
        <taxon>Chytridiomycota incertae sedis</taxon>
        <taxon>Neocallimastigomycetes</taxon>
        <taxon>Neocallimastigales</taxon>
        <taxon>Neocallimastigaceae</taxon>
        <taxon>Anaeromyces</taxon>
    </lineage>
</organism>